<gene>
    <name evidence="1" type="ORF">IU459_29100</name>
</gene>
<reference evidence="1 2" key="1">
    <citation type="submission" date="2020-10" db="EMBL/GenBank/DDBJ databases">
        <title>Identification of Nocardia species via Next-generation sequencing and recognition of intraspecies genetic diversity.</title>
        <authorList>
            <person name="Li P."/>
            <person name="Li P."/>
            <person name="Lu B."/>
        </authorList>
    </citation>
    <scope>NUCLEOTIDE SEQUENCE [LARGE SCALE GENOMIC DNA]</scope>
    <source>
        <strain evidence="1 2">BJ06-0157</strain>
    </source>
</reference>
<dbReference type="EMBL" id="JADLQX010000028">
    <property type="protein sequence ID" value="MBF6301566.1"/>
    <property type="molecule type" value="Genomic_DNA"/>
</dbReference>
<evidence type="ECO:0000313" key="1">
    <source>
        <dbReference type="EMBL" id="MBF6301566.1"/>
    </source>
</evidence>
<evidence type="ECO:0000313" key="2">
    <source>
        <dbReference type="Proteomes" id="UP000702209"/>
    </source>
</evidence>
<dbReference type="RefSeq" id="WP_195132786.1">
    <property type="nucleotide sequence ID" value="NZ_JADLQX010000028.1"/>
</dbReference>
<sequence>MDTVADRNRWAIQHADCGVAEPYITSIEQARFILATHAGHGARCLQYIAAMAYSFGQQEHYLDSLGQ</sequence>
<accession>A0ABS0CYA5</accession>
<proteinExistence type="predicted"/>
<comment type="caution">
    <text evidence="1">The sequence shown here is derived from an EMBL/GenBank/DDBJ whole genome shotgun (WGS) entry which is preliminary data.</text>
</comment>
<name>A0ABS0CYA5_9NOCA</name>
<organism evidence="1 2">
    <name type="scientific">Nocardia amamiensis</name>
    <dbReference type="NCBI Taxonomy" id="404578"/>
    <lineage>
        <taxon>Bacteria</taxon>
        <taxon>Bacillati</taxon>
        <taxon>Actinomycetota</taxon>
        <taxon>Actinomycetes</taxon>
        <taxon>Mycobacteriales</taxon>
        <taxon>Nocardiaceae</taxon>
        <taxon>Nocardia</taxon>
    </lineage>
</organism>
<protein>
    <submittedName>
        <fullName evidence="1">Uncharacterized protein</fullName>
    </submittedName>
</protein>
<dbReference type="Proteomes" id="UP000702209">
    <property type="component" value="Unassembled WGS sequence"/>
</dbReference>
<keyword evidence="2" id="KW-1185">Reference proteome</keyword>